<feature type="transmembrane region" description="Helical" evidence="1">
    <location>
        <begin position="38"/>
        <end position="55"/>
    </location>
</feature>
<evidence type="ECO:0000256" key="1">
    <source>
        <dbReference type="SAM" id="Phobius"/>
    </source>
</evidence>
<evidence type="ECO:0000313" key="3">
    <source>
        <dbReference type="Proteomes" id="UP001596977"/>
    </source>
</evidence>
<dbReference type="RefSeq" id="WP_264945135.1">
    <property type="nucleotide sequence ID" value="NZ_JAPDRA010000007.1"/>
</dbReference>
<feature type="transmembrane region" description="Helical" evidence="1">
    <location>
        <begin position="149"/>
        <end position="171"/>
    </location>
</feature>
<organism evidence="2 3">
    <name type="scientific">Sphingomonas canadensis</name>
    <dbReference type="NCBI Taxonomy" id="1219257"/>
    <lineage>
        <taxon>Bacteria</taxon>
        <taxon>Pseudomonadati</taxon>
        <taxon>Pseudomonadota</taxon>
        <taxon>Alphaproteobacteria</taxon>
        <taxon>Sphingomonadales</taxon>
        <taxon>Sphingomonadaceae</taxon>
        <taxon>Sphingomonas</taxon>
    </lineage>
</organism>
<feature type="transmembrane region" description="Helical" evidence="1">
    <location>
        <begin position="213"/>
        <end position="231"/>
    </location>
</feature>
<gene>
    <name evidence="2" type="ORF">ACFQ1E_14540</name>
</gene>
<sequence>MIQSPGTEIAQGPLAQAALPDPAAIAGLEPIERIRRRWPLILGGALTLLMIAALARELFGSGLGALQRAVPVHPLFWLAFAAYYFAPPAFDYLIFRRLWRIPFSGLAALNKKRISNEVLLGYSGEAYFYAWARQRTQMVAAPFGAIKDVTILSAIAGNAMTLAMILVAAPFSEELPREIGPGAVYASAALVVAMSVPFLVFARRVFSLPRRMLWWVFGMHMARILFVNICLVATWRFALPGVEIGTWLFLCAMRLLSSRLPLVPNKELLFASFAMLLLGQDAILSELTAVIAALTLLVHVVLMIGFSIRGLIKGRL</sequence>
<keyword evidence="3" id="KW-1185">Reference proteome</keyword>
<reference evidence="3" key="1">
    <citation type="journal article" date="2019" name="Int. J. Syst. Evol. Microbiol.">
        <title>The Global Catalogue of Microorganisms (GCM) 10K type strain sequencing project: providing services to taxonomists for standard genome sequencing and annotation.</title>
        <authorList>
            <consortium name="The Broad Institute Genomics Platform"/>
            <consortium name="The Broad Institute Genome Sequencing Center for Infectious Disease"/>
            <person name="Wu L."/>
            <person name="Ma J."/>
        </authorList>
    </citation>
    <scope>NUCLEOTIDE SEQUENCE [LARGE SCALE GENOMIC DNA]</scope>
    <source>
        <strain evidence="3">CCUG 62982</strain>
    </source>
</reference>
<dbReference type="EMBL" id="JBHTJG010000007">
    <property type="protein sequence ID" value="MFD0947564.1"/>
    <property type="molecule type" value="Genomic_DNA"/>
</dbReference>
<feature type="transmembrane region" description="Helical" evidence="1">
    <location>
        <begin position="75"/>
        <end position="95"/>
    </location>
</feature>
<dbReference type="Proteomes" id="UP001596977">
    <property type="component" value="Unassembled WGS sequence"/>
</dbReference>
<feature type="transmembrane region" description="Helical" evidence="1">
    <location>
        <begin position="290"/>
        <end position="312"/>
    </location>
</feature>
<comment type="caution">
    <text evidence="2">The sequence shown here is derived from an EMBL/GenBank/DDBJ whole genome shotgun (WGS) entry which is preliminary data.</text>
</comment>
<name>A0ABW3H961_9SPHN</name>
<keyword evidence="1" id="KW-1133">Transmembrane helix</keyword>
<accession>A0ABW3H961</accession>
<proteinExistence type="predicted"/>
<evidence type="ECO:0000313" key="2">
    <source>
        <dbReference type="EMBL" id="MFD0947564.1"/>
    </source>
</evidence>
<evidence type="ECO:0008006" key="4">
    <source>
        <dbReference type="Google" id="ProtNLM"/>
    </source>
</evidence>
<keyword evidence="1" id="KW-0472">Membrane</keyword>
<feature type="transmembrane region" description="Helical" evidence="1">
    <location>
        <begin position="183"/>
        <end position="201"/>
    </location>
</feature>
<protein>
    <recommendedName>
        <fullName evidence="4">Flippase-like domain-containing protein</fullName>
    </recommendedName>
</protein>
<keyword evidence="1" id="KW-0812">Transmembrane</keyword>